<dbReference type="eggNOG" id="ENOG502RX5N">
    <property type="taxonomic scope" value="Eukaryota"/>
</dbReference>
<dbReference type="KEGG" id="tpv:TP02_0726"/>
<reference evidence="2 3" key="1">
    <citation type="journal article" date="2005" name="Science">
        <title>Genome sequence of Theileria parva, a bovine pathogen that transforms lymphocytes.</title>
        <authorList>
            <person name="Gardner M.J."/>
            <person name="Bishop R."/>
            <person name="Shah T."/>
            <person name="de Villiers E.P."/>
            <person name="Carlton J.M."/>
            <person name="Hall N."/>
            <person name="Ren Q."/>
            <person name="Paulsen I.T."/>
            <person name="Pain A."/>
            <person name="Berriman M."/>
            <person name="Wilson R.J.M."/>
            <person name="Sato S."/>
            <person name="Ralph S.A."/>
            <person name="Mann D.J."/>
            <person name="Xiong Z."/>
            <person name="Shallom S.J."/>
            <person name="Weidman J."/>
            <person name="Jiang L."/>
            <person name="Lynn J."/>
            <person name="Weaver B."/>
            <person name="Shoaibi A."/>
            <person name="Domingo A.R."/>
            <person name="Wasawo D."/>
            <person name="Crabtree J."/>
            <person name="Wortman J.R."/>
            <person name="Haas B."/>
            <person name="Angiuoli S.V."/>
            <person name="Creasy T.H."/>
            <person name="Lu C."/>
            <person name="Suh B."/>
            <person name="Silva J.C."/>
            <person name="Utterback T.R."/>
            <person name="Feldblyum T.V."/>
            <person name="Pertea M."/>
            <person name="Allen J."/>
            <person name="Nierman W.C."/>
            <person name="Taracha E.L.N."/>
            <person name="Salzberg S.L."/>
            <person name="White O.R."/>
            <person name="Fitzhugh H.A."/>
            <person name="Morzaria S."/>
            <person name="Venter J.C."/>
            <person name="Fraser C.M."/>
            <person name="Nene V."/>
        </authorList>
    </citation>
    <scope>NUCLEOTIDE SEQUENCE [LARGE SCALE GENOMIC DNA]</scope>
    <source>
        <strain evidence="2 3">Muguga</strain>
    </source>
</reference>
<feature type="transmembrane region" description="Helical" evidence="1">
    <location>
        <begin position="20"/>
        <end position="37"/>
    </location>
</feature>
<keyword evidence="1" id="KW-0472">Membrane</keyword>
<dbReference type="Proteomes" id="UP000001949">
    <property type="component" value="Unassembled WGS sequence"/>
</dbReference>
<name>Q4N4B3_THEPA</name>
<dbReference type="OMA" id="ISMSTTC"/>
<dbReference type="EMBL" id="AAGK01000002">
    <property type="protein sequence ID" value="EAN33010.1"/>
    <property type="molecule type" value="Genomic_DNA"/>
</dbReference>
<evidence type="ECO:0000313" key="3">
    <source>
        <dbReference type="Proteomes" id="UP000001949"/>
    </source>
</evidence>
<proteinExistence type="predicted"/>
<evidence type="ECO:0000313" key="2">
    <source>
        <dbReference type="EMBL" id="EAN33010.1"/>
    </source>
</evidence>
<feature type="transmembrane region" description="Helical" evidence="1">
    <location>
        <begin position="49"/>
        <end position="70"/>
    </location>
</feature>
<protein>
    <submittedName>
        <fullName evidence="2">Uncharacterized protein</fullName>
    </submittedName>
</protein>
<gene>
    <name evidence="2" type="ordered locus">TP02_0726</name>
</gene>
<dbReference type="AlphaFoldDB" id="Q4N4B3"/>
<accession>Q4N4B3</accession>
<keyword evidence="3" id="KW-1185">Reference proteome</keyword>
<comment type="caution">
    <text evidence="2">The sequence shown here is derived from an EMBL/GenBank/DDBJ whole genome shotgun (WGS) entry which is preliminary data.</text>
</comment>
<dbReference type="InParanoid" id="Q4N4B3"/>
<feature type="transmembrane region" description="Helical" evidence="1">
    <location>
        <begin position="82"/>
        <end position="99"/>
    </location>
</feature>
<dbReference type="VEuPathDB" id="PiroplasmaDB:TpMuguga_02g00726"/>
<keyword evidence="1" id="KW-0812">Transmembrane</keyword>
<keyword evidence="1" id="KW-1133">Transmembrane helix</keyword>
<organism evidence="2 3">
    <name type="scientific">Theileria parva</name>
    <name type="common">East coast fever infection agent</name>
    <dbReference type="NCBI Taxonomy" id="5875"/>
    <lineage>
        <taxon>Eukaryota</taxon>
        <taxon>Sar</taxon>
        <taxon>Alveolata</taxon>
        <taxon>Apicomplexa</taxon>
        <taxon>Aconoidasida</taxon>
        <taxon>Piroplasmida</taxon>
        <taxon>Theileriidae</taxon>
        <taxon>Theileria</taxon>
    </lineage>
</organism>
<evidence type="ECO:0000256" key="1">
    <source>
        <dbReference type="SAM" id="Phobius"/>
    </source>
</evidence>
<sequence length="121" mass="13923">MVGSITSKPDRKRLFDPEDTWLVVGLLLSFPSSYLTYIINNAYGTKSGLLAEVVLLIVSFFWMAVGTIEVSMSTTCQNTNPGVWWVSFVSINIFWYWKFRIMFIQGIMFFQGGRNPEFNIE</sequence>